<dbReference type="AlphaFoldDB" id="C7ML43"/>
<proteinExistence type="predicted"/>
<keyword evidence="2" id="KW-1185">Reference proteome</keyword>
<gene>
    <name evidence="1" type="ordered locus">Ccur_13120</name>
</gene>
<evidence type="ECO:0000313" key="2">
    <source>
        <dbReference type="Proteomes" id="UP000000954"/>
    </source>
</evidence>
<reference evidence="1 2" key="1">
    <citation type="journal article" date="2009" name="Stand. Genomic Sci.">
        <title>Complete genome sequence of Cryptobacterium curtum type strain (12-3).</title>
        <authorList>
            <person name="Mavrommatis K."/>
            <person name="Pukall R."/>
            <person name="Rohde C."/>
            <person name="Chen F."/>
            <person name="Sims D."/>
            <person name="Brettin T."/>
            <person name="Kuske C."/>
            <person name="Detter J.C."/>
            <person name="Han C."/>
            <person name="Lapidus A."/>
            <person name="Copeland A."/>
            <person name="Glavina Del Rio T."/>
            <person name="Nolan M."/>
            <person name="Lucas S."/>
            <person name="Tice H."/>
            <person name="Cheng J.F."/>
            <person name="Bruce D."/>
            <person name="Goodwin L."/>
            <person name="Pitluck S."/>
            <person name="Ovchinnikova G."/>
            <person name="Pati A."/>
            <person name="Ivanova N."/>
            <person name="Chen A."/>
            <person name="Palaniappan K."/>
            <person name="Chain P."/>
            <person name="D'haeseleer P."/>
            <person name="Goker M."/>
            <person name="Bristow J."/>
            <person name="Eisen J.A."/>
            <person name="Markowitz V."/>
            <person name="Hugenholtz P."/>
            <person name="Rohde M."/>
            <person name="Klenk H.P."/>
            <person name="Kyrpides N.C."/>
        </authorList>
    </citation>
    <scope>NUCLEOTIDE SEQUENCE [LARGE SCALE GENOMIC DNA]</scope>
    <source>
        <strain evidence="2">ATCC 700683 / DSM 15641 / 12-3</strain>
    </source>
</reference>
<dbReference type="Proteomes" id="UP000000954">
    <property type="component" value="Chromosome"/>
</dbReference>
<accession>C7ML43</accession>
<dbReference type="EMBL" id="CP001682">
    <property type="protein sequence ID" value="ACU94990.1"/>
    <property type="molecule type" value="Genomic_DNA"/>
</dbReference>
<dbReference type="STRING" id="469378.Ccur_13120"/>
<evidence type="ECO:0000313" key="1">
    <source>
        <dbReference type="EMBL" id="ACU94990.1"/>
    </source>
</evidence>
<dbReference type="HOGENOM" id="CLU_3151872_0_0_11"/>
<sequence length="48" mass="4867">MAALIAVVIGLGCLWRLGDSGAFVQHELLSAPNHVSASAGAWCDALAC</sequence>
<name>C7ML43_CRYCD</name>
<protein>
    <submittedName>
        <fullName evidence="1">Uncharacterized protein</fullName>
    </submittedName>
</protein>
<organism evidence="1 2">
    <name type="scientific">Cryptobacterium curtum (strain ATCC 700683 / DSM 15641 / CCUG 43107 / 12-3)</name>
    <dbReference type="NCBI Taxonomy" id="469378"/>
    <lineage>
        <taxon>Bacteria</taxon>
        <taxon>Bacillati</taxon>
        <taxon>Actinomycetota</taxon>
        <taxon>Coriobacteriia</taxon>
        <taxon>Eggerthellales</taxon>
        <taxon>Eggerthellaceae</taxon>
        <taxon>Cryptobacterium</taxon>
    </lineage>
</organism>
<dbReference type="KEGG" id="ccu:Ccur_13120"/>